<organism evidence="1 2">
    <name type="scientific">Commensalibacter oyaizuii</name>
    <dbReference type="NCBI Taxonomy" id="3043873"/>
    <lineage>
        <taxon>Bacteria</taxon>
        <taxon>Pseudomonadati</taxon>
        <taxon>Pseudomonadota</taxon>
        <taxon>Alphaproteobacteria</taxon>
        <taxon>Acetobacterales</taxon>
        <taxon>Acetobacteraceae</taxon>
    </lineage>
</organism>
<proteinExistence type="predicted"/>
<evidence type="ECO:0000313" key="1">
    <source>
        <dbReference type="EMBL" id="MDI2091332.1"/>
    </source>
</evidence>
<reference evidence="1" key="1">
    <citation type="submission" date="2023-05" db="EMBL/GenBank/DDBJ databases">
        <title>Whole genome sequence of Commensalibacter sp.</title>
        <authorList>
            <person name="Charoenyingcharoen P."/>
            <person name="Yukphan P."/>
        </authorList>
    </citation>
    <scope>NUCLEOTIDE SEQUENCE</scope>
    <source>
        <strain evidence="1">TBRC 16381</strain>
    </source>
</reference>
<sequence length="72" mass="7985">MIKKEILIASGNPQETVMKALKNPRMFDAETKKFNAIGTLNAIGKYTLYVSLLVSLYNIITADDKIAATEHN</sequence>
<comment type="caution">
    <text evidence="1">The sequence shown here is derived from an EMBL/GenBank/DDBJ whole genome shotgun (WGS) entry which is preliminary data.</text>
</comment>
<dbReference type="Proteomes" id="UP001431634">
    <property type="component" value="Unassembled WGS sequence"/>
</dbReference>
<keyword evidence="2" id="KW-1185">Reference proteome</keyword>
<gene>
    <name evidence="1" type="ORF">QJV27_08110</name>
</gene>
<accession>A0ABT6Q2J3</accession>
<dbReference type="RefSeq" id="WP_281448428.1">
    <property type="nucleotide sequence ID" value="NZ_JASBAO010000001.1"/>
</dbReference>
<evidence type="ECO:0000313" key="2">
    <source>
        <dbReference type="Proteomes" id="UP001431634"/>
    </source>
</evidence>
<dbReference type="EMBL" id="JASBAO010000001">
    <property type="protein sequence ID" value="MDI2091332.1"/>
    <property type="molecule type" value="Genomic_DNA"/>
</dbReference>
<protein>
    <submittedName>
        <fullName evidence="1">Uncharacterized protein</fullName>
    </submittedName>
</protein>
<name>A0ABT6Q2J3_9PROT</name>